<feature type="compositionally biased region" description="Basic and acidic residues" evidence="1">
    <location>
        <begin position="36"/>
        <end position="58"/>
    </location>
</feature>
<dbReference type="CDD" id="cd14688">
    <property type="entry name" value="bZIP_YAP"/>
    <property type="match status" value="1"/>
</dbReference>
<dbReference type="OrthoDB" id="5973539at2759"/>
<comment type="caution">
    <text evidence="2">The sequence shown here is derived from an EMBL/GenBank/DDBJ whole genome shotgun (WGS) entry which is preliminary data.</text>
</comment>
<sequence length="304" mass="34131">MSEHCGNDRARSRPKRVITPARKEQNRIAQRVYRQRQKERLQRERQCAGKLNTAKDIRPSLPDHSNSQPELVEDVQRGDWPAVDLPGVDQDAAPSHQPPPLVMLTLDHLFPSDSAGDKDTAFATTDMQEYTNTPITPGSSPTDEPDIFLPDPYGSSLELTHTTLLRACVVNASSLGISVEEFFSYKCMSLCSPFYRPNTTMSEDPRSLILSISHPGIPAHLQPTLTQILFPHHPLLDLIPFPAMRTRAITLAATAPNLLDSVDLKTDIVVRGGITCQGGQPWDRRSWRVAPWFWKKWRLLLGDQ</sequence>
<dbReference type="AlphaFoldDB" id="A0A5M3YX92"/>
<dbReference type="Proteomes" id="UP000452235">
    <property type="component" value="Unassembled WGS sequence"/>
</dbReference>
<gene>
    <name evidence="2" type="ORF">ATEIFO6365_0002093700</name>
</gene>
<feature type="region of interest" description="Disordered" evidence="1">
    <location>
        <begin position="1"/>
        <end position="73"/>
    </location>
</feature>
<proteinExistence type="predicted"/>
<keyword evidence="3" id="KW-1185">Reference proteome</keyword>
<dbReference type="EMBL" id="BLJY01000002">
    <property type="protein sequence ID" value="GFF13826.1"/>
    <property type="molecule type" value="Genomic_DNA"/>
</dbReference>
<reference evidence="2 3" key="1">
    <citation type="submission" date="2020-01" db="EMBL/GenBank/DDBJ databases">
        <title>Aspergillus terreus IFO 6365 whole genome shotgun sequence.</title>
        <authorList>
            <person name="Kanamasa S."/>
            <person name="Takahashi H."/>
        </authorList>
    </citation>
    <scope>NUCLEOTIDE SEQUENCE [LARGE SCALE GENOMIC DNA]</scope>
    <source>
        <strain evidence="2 3">IFO 6365</strain>
    </source>
</reference>
<name>A0A5M3YX92_ASPTE</name>
<dbReference type="PANTHER" id="PTHR38116:SF8">
    <property type="entry name" value="BZIP DOMAIN-CONTAINING PROTEIN"/>
    <property type="match status" value="1"/>
</dbReference>
<dbReference type="InterPro" id="IPR021833">
    <property type="entry name" value="DUF3425"/>
</dbReference>
<dbReference type="Pfam" id="PF11905">
    <property type="entry name" value="DUF3425"/>
    <property type="match status" value="1"/>
</dbReference>
<evidence type="ECO:0000256" key="1">
    <source>
        <dbReference type="SAM" id="MobiDB-lite"/>
    </source>
</evidence>
<evidence type="ECO:0000313" key="2">
    <source>
        <dbReference type="EMBL" id="GFF13826.1"/>
    </source>
</evidence>
<feature type="compositionally biased region" description="Basic and acidic residues" evidence="1">
    <location>
        <begin position="1"/>
        <end position="11"/>
    </location>
</feature>
<organism evidence="2 3">
    <name type="scientific">Aspergillus terreus</name>
    <dbReference type="NCBI Taxonomy" id="33178"/>
    <lineage>
        <taxon>Eukaryota</taxon>
        <taxon>Fungi</taxon>
        <taxon>Dikarya</taxon>
        <taxon>Ascomycota</taxon>
        <taxon>Pezizomycotina</taxon>
        <taxon>Eurotiomycetes</taxon>
        <taxon>Eurotiomycetidae</taxon>
        <taxon>Eurotiales</taxon>
        <taxon>Aspergillaceae</taxon>
        <taxon>Aspergillus</taxon>
        <taxon>Aspergillus subgen. Circumdati</taxon>
    </lineage>
</organism>
<dbReference type="PANTHER" id="PTHR38116">
    <property type="entry name" value="CHROMOSOME 7, WHOLE GENOME SHOTGUN SEQUENCE"/>
    <property type="match status" value="1"/>
</dbReference>
<accession>A0A5M3YX92</accession>
<evidence type="ECO:0000313" key="3">
    <source>
        <dbReference type="Proteomes" id="UP000452235"/>
    </source>
</evidence>
<protein>
    <submittedName>
        <fullName evidence="2">Uncharacterized protein</fullName>
    </submittedName>
</protein>